<dbReference type="PROSITE" id="PS50893">
    <property type="entry name" value="ABC_TRANSPORTER_2"/>
    <property type="match status" value="1"/>
</dbReference>
<dbReference type="PANTHER" id="PTHR43875">
    <property type="entry name" value="MALTODEXTRIN IMPORT ATP-BINDING PROTEIN MSMX"/>
    <property type="match status" value="1"/>
</dbReference>
<dbReference type="GO" id="GO:0005524">
    <property type="term" value="F:ATP binding"/>
    <property type="evidence" value="ECO:0007669"/>
    <property type="project" value="UniProtKB-KW"/>
</dbReference>
<dbReference type="FunFam" id="3.40.50.300:FF:000042">
    <property type="entry name" value="Maltose/maltodextrin ABC transporter, ATP-binding protein"/>
    <property type="match status" value="1"/>
</dbReference>
<dbReference type="InterPro" id="IPR003593">
    <property type="entry name" value="AAA+_ATPase"/>
</dbReference>
<evidence type="ECO:0000313" key="7">
    <source>
        <dbReference type="EMBL" id="QDZ11660.1"/>
    </source>
</evidence>
<dbReference type="OrthoDB" id="9802264at2"/>
<dbReference type="Pfam" id="PF00005">
    <property type="entry name" value="ABC_tran"/>
    <property type="match status" value="1"/>
</dbReference>
<dbReference type="GO" id="GO:0140359">
    <property type="term" value="F:ABC-type transporter activity"/>
    <property type="evidence" value="ECO:0007669"/>
    <property type="project" value="InterPro"/>
</dbReference>
<keyword evidence="8" id="KW-1185">Reference proteome</keyword>
<dbReference type="Gene3D" id="2.40.50.140">
    <property type="entry name" value="Nucleic acid-binding proteins"/>
    <property type="match status" value="1"/>
</dbReference>
<dbReference type="EMBL" id="CP042304">
    <property type="protein sequence ID" value="QDZ11660.1"/>
    <property type="molecule type" value="Genomic_DNA"/>
</dbReference>
<evidence type="ECO:0000313" key="8">
    <source>
        <dbReference type="Proteomes" id="UP000315364"/>
    </source>
</evidence>
<dbReference type="CDD" id="cd03301">
    <property type="entry name" value="ABC_MalK_N"/>
    <property type="match status" value="1"/>
</dbReference>
<dbReference type="SMART" id="SM00382">
    <property type="entry name" value="AAA"/>
    <property type="match status" value="1"/>
</dbReference>
<proteinExistence type="inferred from homology"/>
<dbReference type="SUPFAM" id="SSF50331">
    <property type="entry name" value="MOP-like"/>
    <property type="match status" value="1"/>
</dbReference>
<dbReference type="RefSeq" id="WP_146290478.1">
    <property type="nucleotide sequence ID" value="NZ_CP042304.1"/>
</dbReference>
<accession>A0A5B8LWC0</accession>
<dbReference type="InterPro" id="IPR040582">
    <property type="entry name" value="OB_MalK-like"/>
</dbReference>
<dbReference type="PANTHER" id="PTHR43875:SF1">
    <property type="entry name" value="OSMOPROTECTIVE COMPOUNDS UPTAKE ATP-BINDING PROTEIN GGTA"/>
    <property type="match status" value="1"/>
</dbReference>
<keyword evidence="4" id="KW-0547">Nucleotide-binding</keyword>
<evidence type="ECO:0000256" key="3">
    <source>
        <dbReference type="ARBA" id="ARBA00022448"/>
    </source>
</evidence>
<dbReference type="Proteomes" id="UP000315364">
    <property type="component" value="Chromosome"/>
</dbReference>
<comment type="subcellular location">
    <subcellularLocation>
        <location evidence="1">Cell inner membrane</location>
        <topology evidence="1">Peripheral membrane protein</topology>
    </subcellularLocation>
</comment>
<keyword evidence="5 7" id="KW-0067">ATP-binding</keyword>
<evidence type="ECO:0000256" key="1">
    <source>
        <dbReference type="ARBA" id="ARBA00004417"/>
    </source>
</evidence>
<dbReference type="InterPro" id="IPR003439">
    <property type="entry name" value="ABC_transporter-like_ATP-bd"/>
</dbReference>
<organism evidence="7 8">
    <name type="scientific">Devosia ginsengisoli</name>
    <dbReference type="NCBI Taxonomy" id="400770"/>
    <lineage>
        <taxon>Bacteria</taxon>
        <taxon>Pseudomonadati</taxon>
        <taxon>Pseudomonadota</taxon>
        <taxon>Alphaproteobacteria</taxon>
        <taxon>Hyphomicrobiales</taxon>
        <taxon>Devosiaceae</taxon>
        <taxon>Devosia</taxon>
    </lineage>
</organism>
<dbReference type="KEGG" id="dea:FPZ08_13385"/>
<dbReference type="Gene3D" id="2.40.50.100">
    <property type="match status" value="1"/>
</dbReference>
<dbReference type="NCBIfam" id="NF008653">
    <property type="entry name" value="PRK11650.1"/>
    <property type="match status" value="1"/>
</dbReference>
<dbReference type="InterPro" id="IPR047641">
    <property type="entry name" value="ABC_transpr_MalK/UgpC-like"/>
</dbReference>
<evidence type="ECO:0000259" key="6">
    <source>
        <dbReference type="PROSITE" id="PS50893"/>
    </source>
</evidence>
<keyword evidence="3" id="KW-0813">Transport</keyword>
<protein>
    <submittedName>
        <fullName evidence="7">ABC transporter ATP-binding protein</fullName>
    </submittedName>
</protein>
<reference evidence="7 8" key="1">
    <citation type="submission" date="2019-07" db="EMBL/GenBank/DDBJ databases">
        <title>Full genome sequence of Devosia sp. Gsoil 520.</title>
        <authorList>
            <person name="Im W.-T."/>
        </authorList>
    </citation>
    <scope>NUCLEOTIDE SEQUENCE [LARGE SCALE GENOMIC DNA]</scope>
    <source>
        <strain evidence="7 8">Gsoil 520</strain>
    </source>
</reference>
<sequence length="362" mass="39206">MTGIQLNGVSKSYGNVNIIRDLNLSAAEGEFVVFVGPSGCGKSTTLRMIAGLEEVSGGTIHIGGRDVTWAPPKDRDIAMVFQSYALYPHMNVAENMSFALRLAGTSKAEIAARVRNVADMLELTPYLERRPRDLSGGQRQRVAMGRAIVRDAYCFLFDEPLSNLDAKLRATMRTELALLHKRLGRTMIYVTHDQIEAMTMADRIVIMKDGVIQQTGSPRDVYNAPCNLFVASFIGSPAMNLLDGELVDDAGRLSVRGSGFTLPVPARLAARAAAAPARAVKLGLRPEHFSAESQSDESAPVELRVKVAEYIGSSQFLTAEFGGSTITAAIEVGPDTDRLGDGTYYFNTARMYLFDQASGTAI</sequence>
<dbReference type="PROSITE" id="PS00211">
    <property type="entry name" value="ABC_TRANSPORTER_1"/>
    <property type="match status" value="1"/>
</dbReference>
<evidence type="ECO:0000256" key="4">
    <source>
        <dbReference type="ARBA" id="ARBA00022741"/>
    </source>
</evidence>
<dbReference type="GO" id="GO:0055052">
    <property type="term" value="C:ATP-binding cassette (ABC) transporter complex, substrate-binding subunit-containing"/>
    <property type="evidence" value="ECO:0007669"/>
    <property type="project" value="TreeGrafter"/>
</dbReference>
<evidence type="ECO:0000256" key="5">
    <source>
        <dbReference type="ARBA" id="ARBA00022840"/>
    </source>
</evidence>
<dbReference type="InterPro" id="IPR012340">
    <property type="entry name" value="NA-bd_OB-fold"/>
</dbReference>
<evidence type="ECO:0000256" key="2">
    <source>
        <dbReference type="ARBA" id="ARBA00005417"/>
    </source>
</evidence>
<dbReference type="GO" id="GO:0016887">
    <property type="term" value="F:ATP hydrolysis activity"/>
    <property type="evidence" value="ECO:0007669"/>
    <property type="project" value="InterPro"/>
</dbReference>
<name>A0A5B8LWC0_9HYPH</name>
<feature type="domain" description="ABC transporter" evidence="6">
    <location>
        <begin position="4"/>
        <end position="234"/>
    </location>
</feature>
<comment type="similarity">
    <text evidence="2">Belongs to the ABC transporter superfamily.</text>
</comment>
<gene>
    <name evidence="7" type="ORF">FPZ08_13385</name>
</gene>
<dbReference type="GO" id="GO:0008643">
    <property type="term" value="P:carbohydrate transport"/>
    <property type="evidence" value="ECO:0007669"/>
    <property type="project" value="InterPro"/>
</dbReference>
<dbReference type="SUPFAM" id="SSF52540">
    <property type="entry name" value="P-loop containing nucleoside triphosphate hydrolases"/>
    <property type="match status" value="1"/>
</dbReference>
<dbReference type="Gene3D" id="3.40.50.300">
    <property type="entry name" value="P-loop containing nucleotide triphosphate hydrolases"/>
    <property type="match status" value="1"/>
</dbReference>
<dbReference type="InterPro" id="IPR015855">
    <property type="entry name" value="ABC_transpr_MalK-like"/>
</dbReference>
<dbReference type="InterPro" id="IPR008995">
    <property type="entry name" value="Mo/tungstate-bd_C_term_dom"/>
</dbReference>
<dbReference type="AlphaFoldDB" id="A0A5B8LWC0"/>
<dbReference type="InterPro" id="IPR017871">
    <property type="entry name" value="ABC_transporter-like_CS"/>
</dbReference>
<dbReference type="InterPro" id="IPR027417">
    <property type="entry name" value="P-loop_NTPase"/>
</dbReference>
<dbReference type="Pfam" id="PF17912">
    <property type="entry name" value="OB_MalK"/>
    <property type="match status" value="1"/>
</dbReference>